<protein>
    <recommendedName>
        <fullName evidence="4">DUF4148 domain-containing protein</fullName>
    </recommendedName>
</protein>
<evidence type="ECO:0008006" key="4">
    <source>
        <dbReference type="Google" id="ProtNLM"/>
    </source>
</evidence>
<feature type="chain" id="PRO_5020413703" description="DUF4148 domain-containing protein" evidence="1">
    <location>
        <begin position="23"/>
        <end position="100"/>
    </location>
</feature>
<gene>
    <name evidence="2" type="ORF">EDD54_2019</name>
</gene>
<dbReference type="EMBL" id="SNXY01000007">
    <property type="protein sequence ID" value="TDP85171.1"/>
    <property type="molecule type" value="Genomic_DNA"/>
</dbReference>
<sequence length="100" mass="10150">MNTRILSAAAIALVALTSAASAAGVDFMNSAQDAAQRANAFTVAPSANGYVTTPAIDLALSQQDANEIVRSQAVPVVTTHGAIPVQKAPAIDFALGDQTR</sequence>
<organism evidence="2 3">
    <name type="scientific">Oharaeibacter diazotrophicus</name>
    <dbReference type="NCBI Taxonomy" id="1920512"/>
    <lineage>
        <taxon>Bacteria</taxon>
        <taxon>Pseudomonadati</taxon>
        <taxon>Pseudomonadota</taxon>
        <taxon>Alphaproteobacteria</taxon>
        <taxon>Hyphomicrobiales</taxon>
        <taxon>Pleomorphomonadaceae</taxon>
        <taxon>Oharaeibacter</taxon>
    </lineage>
</organism>
<comment type="caution">
    <text evidence="2">The sequence shown here is derived from an EMBL/GenBank/DDBJ whole genome shotgun (WGS) entry which is preliminary data.</text>
</comment>
<dbReference type="RefSeq" id="WP_126541037.1">
    <property type="nucleotide sequence ID" value="NZ_BSPM01000004.1"/>
</dbReference>
<keyword evidence="1" id="KW-0732">Signal</keyword>
<dbReference type="AlphaFoldDB" id="A0A4R6RFK1"/>
<evidence type="ECO:0000313" key="2">
    <source>
        <dbReference type="EMBL" id="TDP85171.1"/>
    </source>
</evidence>
<evidence type="ECO:0000313" key="3">
    <source>
        <dbReference type="Proteomes" id="UP000294547"/>
    </source>
</evidence>
<proteinExistence type="predicted"/>
<feature type="signal peptide" evidence="1">
    <location>
        <begin position="1"/>
        <end position="22"/>
    </location>
</feature>
<accession>A0A4R6RFK1</accession>
<name>A0A4R6RFK1_9HYPH</name>
<dbReference type="Proteomes" id="UP000294547">
    <property type="component" value="Unassembled WGS sequence"/>
</dbReference>
<evidence type="ECO:0000256" key="1">
    <source>
        <dbReference type="SAM" id="SignalP"/>
    </source>
</evidence>
<keyword evidence="3" id="KW-1185">Reference proteome</keyword>
<reference evidence="2 3" key="1">
    <citation type="submission" date="2019-03" db="EMBL/GenBank/DDBJ databases">
        <title>Genomic Encyclopedia of Type Strains, Phase IV (KMG-IV): sequencing the most valuable type-strain genomes for metagenomic binning, comparative biology and taxonomic classification.</title>
        <authorList>
            <person name="Goeker M."/>
        </authorList>
    </citation>
    <scope>NUCLEOTIDE SEQUENCE [LARGE SCALE GENOMIC DNA]</scope>
    <source>
        <strain evidence="2 3">DSM 102969</strain>
    </source>
</reference>